<protein>
    <submittedName>
        <fullName evidence="4">Uncharacterized protein</fullName>
    </submittedName>
</protein>
<evidence type="ECO:0000313" key="4">
    <source>
        <dbReference type="EMBL" id="RKQ84166.1"/>
    </source>
</evidence>
<keyword evidence="5" id="KW-1185">Reference proteome</keyword>
<reference evidence="4 5" key="1">
    <citation type="submission" date="2018-10" db="EMBL/GenBank/DDBJ databases">
        <title>Genomic Encyclopedia of Type Strains, Phase IV (KMG-IV): sequencing the most valuable type-strain genomes for metagenomic binning, comparative biology and taxonomic classification.</title>
        <authorList>
            <person name="Goeker M."/>
        </authorList>
    </citation>
    <scope>NUCLEOTIDE SEQUENCE [LARGE SCALE GENOMIC DNA]</scope>
    <source>
        <strain evidence="4 5">DSM 22653</strain>
    </source>
</reference>
<evidence type="ECO:0000313" key="5">
    <source>
        <dbReference type="Proteomes" id="UP000267019"/>
    </source>
</evidence>
<name>A0A660KTR4_9BACL</name>
<evidence type="ECO:0000256" key="1">
    <source>
        <dbReference type="ARBA" id="ARBA00008720"/>
    </source>
</evidence>
<dbReference type="Pfam" id="PF04297">
    <property type="entry name" value="UPF0122"/>
    <property type="match status" value="1"/>
</dbReference>
<proteinExistence type="inferred from homology"/>
<comment type="caution">
    <text evidence="4">The sequence shown here is derived from an EMBL/GenBank/DDBJ whole genome shotgun (WGS) entry which is preliminary data.</text>
</comment>
<dbReference type="SUPFAM" id="SSF88659">
    <property type="entry name" value="Sigma3 and sigma4 domains of RNA polymerase sigma factors"/>
    <property type="match status" value="1"/>
</dbReference>
<sequence>MDEEERLRRKVEVGELLDIYGELLPPRTRELLVRYYEDDLSLAELAAEAGRTRQSVHEHLRRGEARLRAFEAALGLRQKRERLHALRAAFARLLAQVPPPFRGEGQRLLEELRRLAEGDDDPREAHKTSRVPPPAGPRRGARRGDGEKG</sequence>
<dbReference type="EMBL" id="RBIJ01000004">
    <property type="protein sequence ID" value="RKQ84166.1"/>
    <property type="molecule type" value="Genomic_DNA"/>
</dbReference>
<evidence type="ECO:0000256" key="2">
    <source>
        <dbReference type="ARBA" id="ARBA00024764"/>
    </source>
</evidence>
<accession>A0A660KTR4</accession>
<dbReference type="InterPro" id="IPR013324">
    <property type="entry name" value="RNA_pol_sigma_r3/r4-like"/>
</dbReference>
<organism evidence="4 5">
    <name type="scientific">Brockia lithotrophica</name>
    <dbReference type="NCBI Taxonomy" id="933949"/>
    <lineage>
        <taxon>Bacteria</taxon>
        <taxon>Bacillati</taxon>
        <taxon>Bacillota</taxon>
        <taxon>Bacilli</taxon>
        <taxon>Bacillales</taxon>
        <taxon>Bacillales Family X. Incertae Sedis</taxon>
        <taxon>Brockia</taxon>
    </lineage>
</organism>
<comment type="function">
    <text evidence="2">Might take part in the signal recognition particle (SRP) pathway. This is inferred from the conservation of its genetic proximity to ftsY/ffh. May be a regulatory protein.</text>
</comment>
<comment type="similarity">
    <text evidence="1">Belongs to the UPF0122 family.</text>
</comment>
<dbReference type="InterPro" id="IPR007394">
    <property type="entry name" value="UPF0122"/>
</dbReference>
<dbReference type="PANTHER" id="PTHR40083:SF1">
    <property type="entry name" value="UPF0122 PROTEIN YLXM"/>
    <property type="match status" value="1"/>
</dbReference>
<feature type="region of interest" description="Disordered" evidence="3">
    <location>
        <begin position="100"/>
        <end position="149"/>
    </location>
</feature>
<evidence type="ECO:0000256" key="3">
    <source>
        <dbReference type="SAM" id="MobiDB-lite"/>
    </source>
</evidence>
<dbReference type="AlphaFoldDB" id="A0A660KTR4"/>
<gene>
    <name evidence="4" type="ORF">C7438_1344</name>
</gene>
<dbReference type="InterPro" id="IPR036388">
    <property type="entry name" value="WH-like_DNA-bd_sf"/>
</dbReference>
<dbReference type="Gene3D" id="1.10.10.10">
    <property type="entry name" value="Winged helix-like DNA-binding domain superfamily/Winged helix DNA-binding domain"/>
    <property type="match status" value="1"/>
</dbReference>
<dbReference type="Proteomes" id="UP000267019">
    <property type="component" value="Unassembled WGS sequence"/>
</dbReference>
<dbReference type="RefSeq" id="WP_170143620.1">
    <property type="nucleotide sequence ID" value="NZ_RBIJ01000004.1"/>
</dbReference>
<feature type="compositionally biased region" description="Basic and acidic residues" evidence="3">
    <location>
        <begin position="104"/>
        <end position="127"/>
    </location>
</feature>
<dbReference type="PANTHER" id="PTHR40083">
    <property type="entry name" value="UPF0122 PROTEIN CBO2450/CLC_2298"/>
    <property type="match status" value="1"/>
</dbReference>